<dbReference type="EMBL" id="JARIHO010000015">
    <property type="protein sequence ID" value="KAJ7349635.1"/>
    <property type="molecule type" value="Genomic_DNA"/>
</dbReference>
<comment type="caution">
    <text evidence="1">The sequence shown here is derived from an EMBL/GenBank/DDBJ whole genome shotgun (WGS) entry which is preliminary data.</text>
</comment>
<dbReference type="Proteomes" id="UP001218218">
    <property type="component" value="Unassembled WGS sequence"/>
</dbReference>
<proteinExistence type="predicted"/>
<organism evidence="1 2">
    <name type="scientific">Mycena albidolilacea</name>
    <dbReference type="NCBI Taxonomy" id="1033008"/>
    <lineage>
        <taxon>Eukaryota</taxon>
        <taxon>Fungi</taxon>
        <taxon>Dikarya</taxon>
        <taxon>Basidiomycota</taxon>
        <taxon>Agaricomycotina</taxon>
        <taxon>Agaricomycetes</taxon>
        <taxon>Agaricomycetidae</taxon>
        <taxon>Agaricales</taxon>
        <taxon>Marasmiineae</taxon>
        <taxon>Mycenaceae</taxon>
        <taxon>Mycena</taxon>
    </lineage>
</organism>
<evidence type="ECO:0000313" key="2">
    <source>
        <dbReference type="Proteomes" id="UP001218218"/>
    </source>
</evidence>
<accession>A0AAD7A4X2</accession>
<dbReference type="AlphaFoldDB" id="A0AAD7A4X2"/>
<evidence type="ECO:0000313" key="1">
    <source>
        <dbReference type="EMBL" id="KAJ7349635.1"/>
    </source>
</evidence>
<gene>
    <name evidence="1" type="ORF">DFH08DRAFT_696418</name>
</gene>
<evidence type="ECO:0008006" key="3">
    <source>
        <dbReference type="Google" id="ProtNLM"/>
    </source>
</evidence>
<sequence length="202" mass="22686">MNLTDPSPGRGFPAPGSVFGDSLERYMQNLDPVDADWLAQITQTSWEPVVAQLEALNRANKDSSITRRFLSRVRCFTDSLRPFFGTVDVAVGSSAGISGVVWGALKLVIEGSRRILFTEHFAIISDTLEIISVELPIFQDYVEKLYSESNTVQKAVVVIFEDILSVFLLIRKVFLNTYGQPRCTSFLHRDTWNIQLITLVQP</sequence>
<name>A0AAD7A4X2_9AGAR</name>
<reference evidence="1" key="1">
    <citation type="submission" date="2023-03" db="EMBL/GenBank/DDBJ databases">
        <title>Massive genome expansion in bonnet fungi (Mycena s.s.) driven by repeated elements and novel gene families across ecological guilds.</title>
        <authorList>
            <consortium name="Lawrence Berkeley National Laboratory"/>
            <person name="Harder C.B."/>
            <person name="Miyauchi S."/>
            <person name="Viragh M."/>
            <person name="Kuo A."/>
            <person name="Thoen E."/>
            <person name="Andreopoulos B."/>
            <person name="Lu D."/>
            <person name="Skrede I."/>
            <person name="Drula E."/>
            <person name="Henrissat B."/>
            <person name="Morin E."/>
            <person name="Kohler A."/>
            <person name="Barry K."/>
            <person name="LaButti K."/>
            <person name="Morin E."/>
            <person name="Salamov A."/>
            <person name="Lipzen A."/>
            <person name="Mereny Z."/>
            <person name="Hegedus B."/>
            <person name="Baldrian P."/>
            <person name="Stursova M."/>
            <person name="Weitz H."/>
            <person name="Taylor A."/>
            <person name="Grigoriev I.V."/>
            <person name="Nagy L.G."/>
            <person name="Martin F."/>
            <person name="Kauserud H."/>
        </authorList>
    </citation>
    <scope>NUCLEOTIDE SEQUENCE</scope>
    <source>
        <strain evidence="1">CBHHK002</strain>
    </source>
</reference>
<keyword evidence="2" id="KW-1185">Reference proteome</keyword>
<protein>
    <recommendedName>
        <fullName evidence="3">Fungal STAND N-terminal Goodbye domain-containing protein</fullName>
    </recommendedName>
</protein>